<feature type="region of interest" description="Disordered" evidence="1">
    <location>
        <begin position="35"/>
        <end position="111"/>
    </location>
</feature>
<feature type="compositionally biased region" description="Polar residues" evidence="1">
    <location>
        <begin position="94"/>
        <end position="106"/>
    </location>
</feature>
<evidence type="ECO:0000256" key="1">
    <source>
        <dbReference type="SAM" id="MobiDB-lite"/>
    </source>
</evidence>
<organism evidence="2 3">
    <name type="scientific">Lymnaea stagnalis</name>
    <name type="common">Great pond snail</name>
    <name type="synonym">Helix stagnalis</name>
    <dbReference type="NCBI Taxonomy" id="6523"/>
    <lineage>
        <taxon>Eukaryota</taxon>
        <taxon>Metazoa</taxon>
        <taxon>Spiralia</taxon>
        <taxon>Lophotrochozoa</taxon>
        <taxon>Mollusca</taxon>
        <taxon>Gastropoda</taxon>
        <taxon>Heterobranchia</taxon>
        <taxon>Euthyneura</taxon>
        <taxon>Panpulmonata</taxon>
        <taxon>Hygrophila</taxon>
        <taxon>Lymnaeoidea</taxon>
        <taxon>Lymnaeidae</taxon>
        <taxon>Lymnaea</taxon>
    </lineage>
</organism>
<protein>
    <submittedName>
        <fullName evidence="2">Uncharacterized protein</fullName>
    </submittedName>
</protein>
<keyword evidence="3" id="KW-1185">Reference proteome</keyword>
<feature type="non-terminal residue" evidence="2">
    <location>
        <position position="1"/>
    </location>
</feature>
<dbReference type="AlphaFoldDB" id="A0AAV2IAP5"/>
<comment type="caution">
    <text evidence="2">The sequence shown here is derived from an EMBL/GenBank/DDBJ whole genome shotgun (WGS) entry which is preliminary data.</text>
</comment>
<proteinExistence type="predicted"/>
<gene>
    <name evidence="2" type="ORF">GSLYS_00016099001</name>
</gene>
<sequence>LNDSDAFNNSHAEKSDVFDAELGVLELKQLEESPKFPRRRLKRRSSSFSTTPGKGLTFGKSSKVSGASPRRRVSFAKDVKDAENGGGPKRRSSNRMVVSPNSAKFSKQSKDRMEFESFM</sequence>
<reference evidence="2 3" key="1">
    <citation type="submission" date="2024-04" db="EMBL/GenBank/DDBJ databases">
        <authorList>
            <consortium name="Genoscope - CEA"/>
            <person name="William W."/>
        </authorList>
    </citation>
    <scope>NUCLEOTIDE SEQUENCE [LARGE SCALE GENOMIC DNA]</scope>
</reference>
<feature type="compositionally biased region" description="Basic residues" evidence="1">
    <location>
        <begin position="36"/>
        <end position="45"/>
    </location>
</feature>
<dbReference type="Proteomes" id="UP001497497">
    <property type="component" value="Unassembled WGS sequence"/>
</dbReference>
<dbReference type="EMBL" id="CAXITT010000492">
    <property type="protein sequence ID" value="CAL1542565.1"/>
    <property type="molecule type" value="Genomic_DNA"/>
</dbReference>
<evidence type="ECO:0000313" key="2">
    <source>
        <dbReference type="EMBL" id="CAL1542565.1"/>
    </source>
</evidence>
<feature type="non-terminal residue" evidence="2">
    <location>
        <position position="119"/>
    </location>
</feature>
<accession>A0AAV2IAP5</accession>
<evidence type="ECO:0000313" key="3">
    <source>
        <dbReference type="Proteomes" id="UP001497497"/>
    </source>
</evidence>
<name>A0AAV2IAP5_LYMST</name>